<accession>A0A9N9CYD7</accession>
<keyword evidence="4" id="KW-1185">Reference proteome</keyword>
<evidence type="ECO:0000313" key="3">
    <source>
        <dbReference type="EMBL" id="CAG8616831.1"/>
    </source>
</evidence>
<dbReference type="InterPro" id="IPR045162">
    <property type="entry name" value="Vps15-like"/>
</dbReference>
<dbReference type="SUPFAM" id="SSF56112">
    <property type="entry name" value="Protein kinase-like (PK-like)"/>
    <property type="match status" value="1"/>
</dbReference>
<dbReference type="PANTHER" id="PTHR17583">
    <property type="entry name" value="PHOSPHOINOSITIDE 3-KINASE REGULATORY SUBUNIT 4"/>
    <property type="match status" value="1"/>
</dbReference>
<dbReference type="GO" id="GO:0006623">
    <property type="term" value="P:protein targeting to vacuole"/>
    <property type="evidence" value="ECO:0007669"/>
    <property type="project" value="TreeGrafter"/>
</dbReference>
<dbReference type="GO" id="GO:0071561">
    <property type="term" value="C:nucleus-vacuole junction"/>
    <property type="evidence" value="ECO:0007669"/>
    <property type="project" value="TreeGrafter"/>
</dbReference>
<evidence type="ECO:0000256" key="1">
    <source>
        <dbReference type="ARBA" id="ARBA00022574"/>
    </source>
</evidence>
<dbReference type="OrthoDB" id="242910at2759"/>
<name>A0A9N9CYD7_9GLOM</name>
<dbReference type="GO" id="GO:0034272">
    <property type="term" value="C:phosphatidylinositol 3-kinase complex, class III, type II"/>
    <property type="evidence" value="ECO:0007669"/>
    <property type="project" value="TreeGrafter"/>
</dbReference>
<dbReference type="PANTHER" id="PTHR17583:SF0">
    <property type="entry name" value="PHOSPHOINOSITIDE 3-KINASE REGULATORY SUBUNIT 4"/>
    <property type="match status" value="1"/>
</dbReference>
<sequence length="271" mass="31460">MGNNISSTTTSIATAGIDSYVSELGDIEYERSLSSARFMKTICGRHKEGLVVVKIFIKPTPGLSLSNVVKALQEEKEALSEVPNAFPYQRIIETEKAGYIIRQYFFSSLYDRISTRPFLNCIEKKWITYQILCGVHDAHTRGIYHGDIKTENIFVTSWNWDNPADFSFFFDTSSRRTCYLAPERFYKPGSEIDRRKSELEFGEKDAEVFLEGTPIFSLAQLFKYRSGEYDPSIYLDKIEDEDMKVMVKHMINVDPSQRYTAEQYLQEWYTY</sequence>
<dbReference type="GO" id="GO:0016236">
    <property type="term" value="P:macroautophagy"/>
    <property type="evidence" value="ECO:0007669"/>
    <property type="project" value="InterPro"/>
</dbReference>
<dbReference type="Proteomes" id="UP000789706">
    <property type="component" value="Unassembled WGS sequence"/>
</dbReference>
<comment type="caution">
    <text evidence="3">The sequence shown here is derived from an EMBL/GenBank/DDBJ whole genome shotgun (WGS) entry which is preliminary data.</text>
</comment>
<dbReference type="InterPro" id="IPR008271">
    <property type="entry name" value="Ser/Thr_kinase_AS"/>
</dbReference>
<evidence type="ECO:0000313" key="4">
    <source>
        <dbReference type="Proteomes" id="UP000789706"/>
    </source>
</evidence>
<dbReference type="InterPro" id="IPR011009">
    <property type="entry name" value="Kinase-like_dom_sf"/>
</dbReference>
<organism evidence="3 4">
    <name type="scientific">Diversispora eburnea</name>
    <dbReference type="NCBI Taxonomy" id="1213867"/>
    <lineage>
        <taxon>Eukaryota</taxon>
        <taxon>Fungi</taxon>
        <taxon>Fungi incertae sedis</taxon>
        <taxon>Mucoromycota</taxon>
        <taxon>Glomeromycotina</taxon>
        <taxon>Glomeromycetes</taxon>
        <taxon>Diversisporales</taxon>
        <taxon>Diversisporaceae</taxon>
        <taxon>Diversispora</taxon>
    </lineage>
</organism>
<dbReference type="CDD" id="cd13980">
    <property type="entry name" value="STKc_Vps15"/>
    <property type="match status" value="1"/>
</dbReference>
<feature type="non-terminal residue" evidence="3">
    <location>
        <position position="271"/>
    </location>
</feature>
<dbReference type="GO" id="GO:0004674">
    <property type="term" value="F:protein serine/threonine kinase activity"/>
    <property type="evidence" value="ECO:0007669"/>
    <property type="project" value="InterPro"/>
</dbReference>
<dbReference type="PROSITE" id="PS00108">
    <property type="entry name" value="PROTEIN_KINASE_ST"/>
    <property type="match status" value="1"/>
</dbReference>
<keyword evidence="1" id="KW-0853">WD repeat</keyword>
<dbReference type="SMART" id="SM00220">
    <property type="entry name" value="S_TKc"/>
    <property type="match status" value="1"/>
</dbReference>
<evidence type="ECO:0000259" key="2">
    <source>
        <dbReference type="PROSITE" id="PS50011"/>
    </source>
</evidence>
<dbReference type="Pfam" id="PF00069">
    <property type="entry name" value="Pkinase"/>
    <property type="match status" value="1"/>
</dbReference>
<dbReference type="Gene3D" id="1.10.510.10">
    <property type="entry name" value="Transferase(Phosphotransferase) domain 1"/>
    <property type="match status" value="1"/>
</dbReference>
<protein>
    <submittedName>
        <fullName evidence="3">6412_t:CDS:1</fullName>
    </submittedName>
</protein>
<dbReference type="AlphaFoldDB" id="A0A9N9CYD7"/>
<dbReference type="PROSITE" id="PS50011">
    <property type="entry name" value="PROTEIN_KINASE_DOM"/>
    <property type="match status" value="1"/>
</dbReference>
<proteinExistence type="predicted"/>
<dbReference type="GO" id="GO:0034271">
    <property type="term" value="C:phosphatidylinositol 3-kinase complex, class III, type I"/>
    <property type="evidence" value="ECO:0007669"/>
    <property type="project" value="TreeGrafter"/>
</dbReference>
<feature type="domain" description="Protein kinase" evidence="2">
    <location>
        <begin position="27"/>
        <end position="271"/>
    </location>
</feature>
<reference evidence="3" key="1">
    <citation type="submission" date="2021-06" db="EMBL/GenBank/DDBJ databases">
        <authorList>
            <person name="Kallberg Y."/>
            <person name="Tangrot J."/>
            <person name="Rosling A."/>
        </authorList>
    </citation>
    <scope>NUCLEOTIDE SEQUENCE</scope>
    <source>
        <strain evidence="3">AZ414A</strain>
    </source>
</reference>
<dbReference type="GO" id="GO:0005524">
    <property type="term" value="F:ATP binding"/>
    <property type="evidence" value="ECO:0007669"/>
    <property type="project" value="InterPro"/>
</dbReference>
<dbReference type="InterPro" id="IPR000719">
    <property type="entry name" value="Prot_kinase_dom"/>
</dbReference>
<dbReference type="EMBL" id="CAJVPK010002687">
    <property type="protein sequence ID" value="CAG8616831.1"/>
    <property type="molecule type" value="Genomic_DNA"/>
</dbReference>
<dbReference type="GO" id="GO:0005770">
    <property type="term" value="C:late endosome"/>
    <property type="evidence" value="ECO:0007669"/>
    <property type="project" value="TreeGrafter"/>
</dbReference>
<gene>
    <name evidence="3" type="ORF">DEBURN_LOCUS10203</name>
</gene>
<dbReference type="GO" id="GO:0045324">
    <property type="term" value="P:late endosome to vacuole transport"/>
    <property type="evidence" value="ECO:0007669"/>
    <property type="project" value="InterPro"/>
</dbReference>